<sequence length="141" mass="15545">MAEIPQFCVDMKSVFGRVHDYRARIVYGELTQKFALCSEHAQQNIGGSRGRNSFPLGSRLLKTSIVLHGDEDDNNVDDDGVDDDDDDDDDVGDEDAKDASDKDLATPRHISENRPRRTALIAEIRQTAEAASSHDSTSGRP</sequence>
<dbReference type="AlphaFoldDB" id="A0AAV4G6S6"/>
<name>A0AAV4G6S6_9GAST</name>
<keyword evidence="3" id="KW-1185">Reference proteome</keyword>
<evidence type="ECO:0000313" key="3">
    <source>
        <dbReference type="Proteomes" id="UP000762676"/>
    </source>
</evidence>
<proteinExistence type="predicted"/>
<gene>
    <name evidence="2" type="ORF">ElyMa_005912500</name>
</gene>
<organism evidence="2 3">
    <name type="scientific">Elysia marginata</name>
    <dbReference type="NCBI Taxonomy" id="1093978"/>
    <lineage>
        <taxon>Eukaryota</taxon>
        <taxon>Metazoa</taxon>
        <taxon>Spiralia</taxon>
        <taxon>Lophotrochozoa</taxon>
        <taxon>Mollusca</taxon>
        <taxon>Gastropoda</taxon>
        <taxon>Heterobranchia</taxon>
        <taxon>Euthyneura</taxon>
        <taxon>Panpulmonata</taxon>
        <taxon>Sacoglossa</taxon>
        <taxon>Placobranchoidea</taxon>
        <taxon>Plakobranchidae</taxon>
        <taxon>Elysia</taxon>
    </lineage>
</organism>
<dbReference type="EMBL" id="BMAT01011867">
    <property type="protein sequence ID" value="GFR80951.1"/>
    <property type="molecule type" value="Genomic_DNA"/>
</dbReference>
<evidence type="ECO:0000256" key="1">
    <source>
        <dbReference type="SAM" id="MobiDB-lite"/>
    </source>
</evidence>
<feature type="region of interest" description="Disordered" evidence="1">
    <location>
        <begin position="69"/>
        <end position="118"/>
    </location>
</feature>
<comment type="caution">
    <text evidence="2">The sequence shown here is derived from an EMBL/GenBank/DDBJ whole genome shotgun (WGS) entry which is preliminary data.</text>
</comment>
<feature type="compositionally biased region" description="Basic and acidic residues" evidence="1">
    <location>
        <begin position="97"/>
        <end position="115"/>
    </location>
</feature>
<dbReference type="Proteomes" id="UP000762676">
    <property type="component" value="Unassembled WGS sequence"/>
</dbReference>
<protein>
    <submittedName>
        <fullName evidence="2">Uncharacterized protein</fullName>
    </submittedName>
</protein>
<evidence type="ECO:0000313" key="2">
    <source>
        <dbReference type="EMBL" id="GFR80951.1"/>
    </source>
</evidence>
<accession>A0AAV4G6S6</accession>
<feature type="compositionally biased region" description="Acidic residues" evidence="1">
    <location>
        <begin position="70"/>
        <end position="96"/>
    </location>
</feature>
<reference evidence="2 3" key="1">
    <citation type="journal article" date="2021" name="Elife">
        <title>Chloroplast acquisition without the gene transfer in kleptoplastic sea slugs, Plakobranchus ocellatus.</title>
        <authorList>
            <person name="Maeda T."/>
            <person name="Takahashi S."/>
            <person name="Yoshida T."/>
            <person name="Shimamura S."/>
            <person name="Takaki Y."/>
            <person name="Nagai Y."/>
            <person name="Toyoda A."/>
            <person name="Suzuki Y."/>
            <person name="Arimoto A."/>
            <person name="Ishii H."/>
            <person name="Satoh N."/>
            <person name="Nishiyama T."/>
            <person name="Hasebe M."/>
            <person name="Maruyama T."/>
            <person name="Minagawa J."/>
            <person name="Obokata J."/>
            <person name="Shigenobu S."/>
        </authorList>
    </citation>
    <scope>NUCLEOTIDE SEQUENCE [LARGE SCALE GENOMIC DNA]</scope>
</reference>